<evidence type="ECO:0000313" key="9">
    <source>
        <dbReference type="Proteomes" id="UP000321659"/>
    </source>
</evidence>
<evidence type="ECO:0000313" key="8">
    <source>
        <dbReference type="EMBL" id="TWW11626.1"/>
    </source>
</evidence>
<dbReference type="GO" id="GO:0005524">
    <property type="term" value="F:ATP binding"/>
    <property type="evidence" value="ECO:0007669"/>
    <property type="project" value="UniProtKB-KW"/>
</dbReference>
<sequence length="256" mass="28245">MTEPVFTLSDIVTTVNTGTSEEQQILKNLNLTINKGDFITVIGTNGAGKSTLFNTIAGNIKPASGQILLGTKNITSENDIKRTNYISRVFQDPKMGTAPRMTVAENLLLALNRGRRRKFKPRHLKQQMAKFQELTKQIPNGLSEHLNTPAGNLSGGQRQTLSFLMATLVQPDLLLLDEHTAALDPKTSQELLKLTAKIVEQEQLSCLMITHHLEDALSYGNRTIVLNDGQIQSDLSGEARANLSTTDLLTYFNDLE</sequence>
<name>A0A5C6MA85_9LACO</name>
<dbReference type="InterPro" id="IPR027417">
    <property type="entry name" value="P-loop_NTPase"/>
</dbReference>
<keyword evidence="4" id="KW-0547">Nucleotide-binding</keyword>
<keyword evidence="5 8" id="KW-0067">ATP-binding</keyword>
<dbReference type="Proteomes" id="UP000321659">
    <property type="component" value="Unassembled WGS sequence"/>
</dbReference>
<keyword evidence="6" id="KW-0472">Membrane</keyword>
<dbReference type="AlphaFoldDB" id="A0A5C6MA85"/>
<evidence type="ECO:0000259" key="7">
    <source>
        <dbReference type="PROSITE" id="PS50893"/>
    </source>
</evidence>
<evidence type="ECO:0000256" key="6">
    <source>
        <dbReference type="ARBA" id="ARBA00023136"/>
    </source>
</evidence>
<dbReference type="GO" id="GO:0016887">
    <property type="term" value="F:ATP hydrolysis activity"/>
    <property type="evidence" value="ECO:0007669"/>
    <property type="project" value="InterPro"/>
</dbReference>
<organism evidence="8 9">
    <name type="scientific">Dellaglioa algida</name>
    <dbReference type="NCBI Taxonomy" id="105612"/>
    <lineage>
        <taxon>Bacteria</taxon>
        <taxon>Bacillati</taxon>
        <taxon>Bacillota</taxon>
        <taxon>Bacilli</taxon>
        <taxon>Lactobacillales</taxon>
        <taxon>Lactobacillaceae</taxon>
        <taxon>Dellaglioa</taxon>
    </lineage>
</organism>
<reference evidence="8 9" key="1">
    <citation type="submission" date="2019-04" db="EMBL/GenBank/DDBJ databases">
        <title>In vitro growth and metabolic characteristics of meat-borne Lactobacillus algidus strains.</title>
        <authorList>
            <person name="Sade E."/>
            <person name="Per J."/>
            <person name="Tytti H."/>
            <person name="Johanna B.K."/>
        </authorList>
    </citation>
    <scope>NUCLEOTIDE SEQUENCE [LARGE SCALE GENOMIC DNA]</scope>
    <source>
        <strain evidence="8 9">LTS37-1</strain>
    </source>
</reference>
<dbReference type="PANTHER" id="PTHR42788">
    <property type="entry name" value="TAURINE IMPORT ATP-BINDING PROTEIN-RELATED"/>
    <property type="match status" value="1"/>
</dbReference>
<dbReference type="InterPro" id="IPR003439">
    <property type="entry name" value="ABC_transporter-like_ATP-bd"/>
</dbReference>
<keyword evidence="2" id="KW-0813">Transport</keyword>
<dbReference type="RefSeq" id="WP_146302416.1">
    <property type="nucleotide sequence ID" value="NZ_JANXKU010000002.1"/>
</dbReference>
<evidence type="ECO:0000256" key="5">
    <source>
        <dbReference type="ARBA" id="ARBA00022840"/>
    </source>
</evidence>
<evidence type="ECO:0000256" key="2">
    <source>
        <dbReference type="ARBA" id="ARBA00022448"/>
    </source>
</evidence>
<feature type="domain" description="ABC transporter" evidence="7">
    <location>
        <begin position="6"/>
        <end position="253"/>
    </location>
</feature>
<dbReference type="SMART" id="SM00382">
    <property type="entry name" value="AAA"/>
    <property type="match status" value="1"/>
</dbReference>
<evidence type="ECO:0000256" key="4">
    <source>
        <dbReference type="ARBA" id="ARBA00022741"/>
    </source>
</evidence>
<dbReference type="PROSITE" id="PS50893">
    <property type="entry name" value="ABC_TRANSPORTER_2"/>
    <property type="match status" value="1"/>
</dbReference>
<dbReference type="SUPFAM" id="SSF52540">
    <property type="entry name" value="P-loop containing nucleoside triphosphate hydrolases"/>
    <property type="match status" value="1"/>
</dbReference>
<dbReference type="PANTHER" id="PTHR42788:SF7">
    <property type="entry name" value="NITRATE ABC TRANSPORTER ATP-BINDING PROTEIN"/>
    <property type="match status" value="1"/>
</dbReference>
<dbReference type="Pfam" id="PF00005">
    <property type="entry name" value="ABC_tran"/>
    <property type="match status" value="1"/>
</dbReference>
<keyword evidence="3" id="KW-1003">Cell membrane</keyword>
<dbReference type="EMBL" id="SRRQ01000002">
    <property type="protein sequence ID" value="TWW11626.1"/>
    <property type="molecule type" value="Genomic_DNA"/>
</dbReference>
<comment type="caution">
    <text evidence="8">The sequence shown here is derived from an EMBL/GenBank/DDBJ whole genome shotgun (WGS) entry which is preliminary data.</text>
</comment>
<dbReference type="GO" id="GO:0005886">
    <property type="term" value="C:plasma membrane"/>
    <property type="evidence" value="ECO:0007669"/>
    <property type="project" value="UniProtKB-SubCell"/>
</dbReference>
<dbReference type="Gene3D" id="3.40.50.300">
    <property type="entry name" value="P-loop containing nucleotide triphosphate hydrolases"/>
    <property type="match status" value="1"/>
</dbReference>
<proteinExistence type="predicted"/>
<dbReference type="InterPro" id="IPR050166">
    <property type="entry name" value="ABC_transporter_ATP-bind"/>
</dbReference>
<evidence type="ECO:0000256" key="3">
    <source>
        <dbReference type="ARBA" id="ARBA00022475"/>
    </source>
</evidence>
<protein>
    <submittedName>
        <fullName evidence="8">ABC transporter ATP-binding protein</fullName>
    </submittedName>
</protein>
<dbReference type="InterPro" id="IPR003593">
    <property type="entry name" value="AAA+_ATPase"/>
</dbReference>
<accession>A0A5C6MA85</accession>
<gene>
    <name evidence="8" type="ORF">LABALGLTS371_03960</name>
</gene>
<comment type="subcellular location">
    <subcellularLocation>
        <location evidence="1">Cell membrane</location>
        <topology evidence="1">Peripheral membrane protein</topology>
    </subcellularLocation>
</comment>
<evidence type="ECO:0000256" key="1">
    <source>
        <dbReference type="ARBA" id="ARBA00004202"/>
    </source>
</evidence>